<evidence type="ECO:0000313" key="2">
    <source>
        <dbReference type="Proteomes" id="UP000014986"/>
    </source>
</evidence>
<name>A0AC59HJG9_9VIRU</name>
<sequence length="112" mass="13123">MTKDEKRRIRMMVIQTLDQYCRSCEFFSVELASIRACRQCPHGQRMQALSRPLWRQDEASPRGKTGRWTEEEDFYILHHYGVQPIEVLSARTGRSIQAIRKRIETLKGGEPA</sequence>
<proteinExistence type="predicted"/>
<evidence type="ECO:0000313" key="1">
    <source>
        <dbReference type="EMBL" id="BAN62922.1"/>
    </source>
</evidence>
<protein>
    <submittedName>
        <fullName evidence="1">Uncharacterized conserved protein</fullName>
    </submittedName>
</protein>
<organism evidence="1 2">
    <name type="scientific">Geobacillus phage phiOH2</name>
    <dbReference type="NCBI Taxonomy" id="3378811"/>
    <lineage>
        <taxon>Viruses</taxon>
    </lineage>
</organism>
<reference evidence="1" key="1">
    <citation type="submission" date="2013-06" db="EMBL/GenBank/DDBJ databases">
        <title>Characterization of Strabovirus phi OH2 infected to Geobacillus kaustophilus NBRC102445.</title>
        <authorList>
            <person name="Doi K."/>
            <person name="Martono H."/>
            <person name="Nagayoshi Y."/>
            <person name="Tsuda K."/>
            <person name="Fujino Y."/>
            <person name="Ohshima T."/>
        </authorList>
    </citation>
    <scope>NUCLEOTIDE SEQUENCE</scope>
</reference>
<dbReference type="Proteomes" id="UP000014986">
    <property type="component" value="Segment"/>
</dbReference>
<dbReference type="EMBL" id="AB823818">
    <property type="protein sequence ID" value="BAN62922.1"/>
    <property type="molecule type" value="Genomic_DNA"/>
</dbReference>
<accession>A0AC59HJG9</accession>